<evidence type="ECO:0000313" key="2">
    <source>
        <dbReference type="Proteomes" id="UP000000428"/>
    </source>
</evidence>
<protein>
    <submittedName>
        <fullName evidence="1">Uncharacterized protein</fullName>
    </submittedName>
</protein>
<proteinExistence type="predicted"/>
<sequence>MMLDLLAGERTERTELEMVRRKPLPFPPEPFAWTGIALTKWSLARADAHGGRRNLWLKAMDRLGLGFDS</sequence>
<dbReference type="Proteomes" id="UP000000428">
    <property type="component" value="Chromosome"/>
</dbReference>
<keyword evidence="2" id="KW-1185">Reference proteome</keyword>
<organism evidence="1 2">
    <name type="scientific">Streptomyces avermitilis (strain ATCC 31267 / DSM 46492 / JCM 5070 / NBRC 14893 / NCIMB 12804 / NRRL 8165 / MA-4680)</name>
    <dbReference type="NCBI Taxonomy" id="227882"/>
    <lineage>
        <taxon>Bacteria</taxon>
        <taxon>Bacillati</taxon>
        <taxon>Actinomycetota</taxon>
        <taxon>Actinomycetes</taxon>
        <taxon>Kitasatosporales</taxon>
        <taxon>Streptomycetaceae</taxon>
        <taxon>Streptomyces</taxon>
    </lineage>
</organism>
<dbReference type="KEGG" id="sma:SAVERM_2586"/>
<accession>Q82K17</accession>
<reference evidence="1 2" key="1">
    <citation type="journal article" date="2001" name="Proc. Natl. Acad. Sci. U.S.A.">
        <title>Genome sequence of an industrial microorganism Streptomyces avermitilis: deducing the ability of producing secondary metabolites.</title>
        <authorList>
            <person name="Omura S."/>
            <person name="Ikeda H."/>
            <person name="Ishikawa J."/>
            <person name="Hanamoto A."/>
            <person name="Takahashi C."/>
            <person name="Shinose M."/>
            <person name="Takahashi Y."/>
            <person name="Horikawa H."/>
            <person name="Nakazawa H."/>
            <person name="Osonoe T."/>
            <person name="Kikuchi H."/>
            <person name="Shiba T."/>
            <person name="Sakaki Y."/>
            <person name="Hattori M."/>
        </authorList>
    </citation>
    <scope>NUCLEOTIDE SEQUENCE [LARGE SCALE GENOMIC DNA]</scope>
    <source>
        <strain evidence="2">ATCC 31267 / DSM 46492 / JCM 5070 / NBRC 14893 / NCIMB 12804 / NRRL 8165 / MA-4680</strain>
    </source>
</reference>
<reference evidence="1 2" key="3">
    <citation type="journal article" date="2014" name="J. Ind. Microbiol. Biotechnol.">
        <title>Genome mining of the Streptomyces avermitilis genome and development of genome-minimized hosts for heterologous expression of biosynthetic gene clusters.</title>
        <authorList>
            <person name="Ikeda H."/>
            <person name="Shin-ya K."/>
            <person name="Omura S."/>
        </authorList>
    </citation>
    <scope>NUCLEOTIDE SEQUENCE [LARGE SCALE GENOMIC DNA]</scope>
    <source>
        <strain evidence="2">ATCC 31267 / DSM 46492 / JCM 5070 / NBRC 14893 / NCIMB 12804 / NRRL 8165 / MA-4680</strain>
    </source>
</reference>
<name>Q82K17_STRAW</name>
<dbReference type="AlphaFoldDB" id="Q82K17"/>
<evidence type="ECO:0000313" key="1">
    <source>
        <dbReference type="EMBL" id="BAC70298.1"/>
    </source>
</evidence>
<dbReference type="eggNOG" id="COG0665">
    <property type="taxonomic scope" value="Bacteria"/>
</dbReference>
<gene>
    <name evidence="1" type="ORF">SAVERM_2586</name>
</gene>
<dbReference type="EMBL" id="BA000030">
    <property type="protein sequence ID" value="BAC70298.1"/>
    <property type="molecule type" value="Genomic_DNA"/>
</dbReference>
<reference evidence="1 2" key="2">
    <citation type="journal article" date="2003" name="Nat. Biotechnol.">
        <title>Complete genome sequence and comparative analysis of the industrial microorganism Streptomyces avermitilis.</title>
        <authorList>
            <person name="Ikeda H."/>
            <person name="Ishikawa J."/>
            <person name="Hanamoto A."/>
            <person name="Shinose M."/>
            <person name="Kikuchi H."/>
            <person name="Shiba T."/>
            <person name="Sakaki Y."/>
            <person name="Hattori M."/>
            <person name="Omura S."/>
        </authorList>
    </citation>
    <scope>NUCLEOTIDE SEQUENCE [LARGE SCALE GENOMIC DNA]</scope>
    <source>
        <strain evidence="2">ATCC 31267 / DSM 46492 / JCM 5070 / NBRC 14893 / NCIMB 12804 / NRRL 8165 / MA-4680</strain>
    </source>
</reference>
<dbReference type="HOGENOM" id="CLU_2773975_0_0_11"/>